<name>A0ABR9LG72_9PSEU</name>
<dbReference type="Gene3D" id="3.40.630.30">
    <property type="match status" value="1"/>
</dbReference>
<dbReference type="CDD" id="cd04301">
    <property type="entry name" value="NAT_SF"/>
    <property type="match status" value="1"/>
</dbReference>
<dbReference type="InterPro" id="IPR000182">
    <property type="entry name" value="GNAT_dom"/>
</dbReference>
<proteinExistence type="predicted"/>
<dbReference type="PROSITE" id="PS51186">
    <property type="entry name" value="GNAT"/>
    <property type="match status" value="1"/>
</dbReference>
<dbReference type="Proteomes" id="UP000656548">
    <property type="component" value="Unassembled WGS sequence"/>
</dbReference>
<sequence>MYAGLTERIEANVAEHACHLHRRTDGMTVTETGDLVIADSGIEGDVGTGAEIFNIVANARFAPDELKNRLFLTAFKLRLTGRAFSWSAGPNSADMPFGSVELTAGKTEAVMCGRTADILRAGPYPDLEVRRVRTPEELADYARILAAGWNPPAVAVGEFYDRVGPSALAEDCPAHYLIGYHHGEPVSAGEIFPHAEVAGIYNISTLPASRRRAFGGAMTLAAVERARAAGYDTVAIRASAEDEPVYRGLGFRAAGWYTEYPVPIVPLEDRGHTTREQLISIGFEHVHVENERYSGPQAGVADISGIPHYFVRLNSLFEDGDQFSVWPIDDESFALEQEAWRLYVRAWDAGDHKPARLTELDALLEARRTTPPAVARTMFAQWRFDERDARHDDSGPTYMMRWR</sequence>
<feature type="domain" description="N-acetyltransferase" evidence="1">
    <location>
        <begin position="127"/>
        <end position="268"/>
    </location>
</feature>
<gene>
    <name evidence="2" type="ORF">H4W30_006751</name>
</gene>
<protein>
    <submittedName>
        <fullName evidence="2">Ribosomal protein S18 acetylase RimI-like enzyme</fullName>
    </submittedName>
</protein>
<accession>A0ABR9LG72</accession>
<dbReference type="RefSeq" id="WP_225949950.1">
    <property type="nucleotide sequence ID" value="NZ_JADBEJ010000005.1"/>
</dbReference>
<keyword evidence="3" id="KW-1185">Reference proteome</keyword>
<dbReference type="SUPFAM" id="SSF55729">
    <property type="entry name" value="Acyl-CoA N-acyltransferases (Nat)"/>
    <property type="match status" value="1"/>
</dbReference>
<dbReference type="EMBL" id="JADBEJ010000005">
    <property type="protein sequence ID" value="MBE1579691.1"/>
    <property type="molecule type" value="Genomic_DNA"/>
</dbReference>
<dbReference type="InterPro" id="IPR016181">
    <property type="entry name" value="Acyl_CoA_acyltransferase"/>
</dbReference>
<evidence type="ECO:0000259" key="1">
    <source>
        <dbReference type="PROSITE" id="PS51186"/>
    </source>
</evidence>
<organism evidence="2 3">
    <name type="scientific">Amycolatopsis roodepoortensis</name>
    <dbReference type="NCBI Taxonomy" id="700274"/>
    <lineage>
        <taxon>Bacteria</taxon>
        <taxon>Bacillati</taxon>
        <taxon>Actinomycetota</taxon>
        <taxon>Actinomycetes</taxon>
        <taxon>Pseudonocardiales</taxon>
        <taxon>Pseudonocardiaceae</taxon>
        <taxon>Amycolatopsis</taxon>
    </lineage>
</organism>
<evidence type="ECO:0000313" key="3">
    <source>
        <dbReference type="Proteomes" id="UP000656548"/>
    </source>
</evidence>
<evidence type="ECO:0000313" key="2">
    <source>
        <dbReference type="EMBL" id="MBE1579691.1"/>
    </source>
</evidence>
<dbReference type="Pfam" id="PF00583">
    <property type="entry name" value="Acetyltransf_1"/>
    <property type="match status" value="1"/>
</dbReference>
<comment type="caution">
    <text evidence="2">The sequence shown here is derived from an EMBL/GenBank/DDBJ whole genome shotgun (WGS) entry which is preliminary data.</text>
</comment>
<reference evidence="2 3" key="1">
    <citation type="submission" date="2020-10" db="EMBL/GenBank/DDBJ databases">
        <title>Sequencing the genomes of 1000 actinobacteria strains.</title>
        <authorList>
            <person name="Klenk H.-P."/>
        </authorList>
    </citation>
    <scope>NUCLEOTIDE SEQUENCE [LARGE SCALE GENOMIC DNA]</scope>
    <source>
        <strain evidence="2 3">DSM 46661</strain>
    </source>
</reference>